<evidence type="ECO:0000256" key="2">
    <source>
        <dbReference type="SAM" id="Phobius"/>
    </source>
</evidence>
<keyword evidence="2" id="KW-1133">Transmembrane helix</keyword>
<evidence type="ECO:0000256" key="1">
    <source>
        <dbReference type="SAM" id="MobiDB-lite"/>
    </source>
</evidence>
<dbReference type="Proteomes" id="UP000299102">
    <property type="component" value="Unassembled WGS sequence"/>
</dbReference>
<protein>
    <submittedName>
        <fullName evidence="3">Uncharacterized protein</fullName>
    </submittedName>
</protein>
<feature type="transmembrane region" description="Helical" evidence="2">
    <location>
        <begin position="53"/>
        <end position="76"/>
    </location>
</feature>
<keyword evidence="2" id="KW-0472">Membrane</keyword>
<evidence type="ECO:0000313" key="4">
    <source>
        <dbReference type="Proteomes" id="UP000299102"/>
    </source>
</evidence>
<dbReference type="EMBL" id="BGZK01000989">
    <property type="protein sequence ID" value="GBP67724.1"/>
    <property type="molecule type" value="Genomic_DNA"/>
</dbReference>
<organism evidence="3 4">
    <name type="scientific">Eumeta variegata</name>
    <name type="common">Bagworm moth</name>
    <name type="synonym">Eumeta japonica</name>
    <dbReference type="NCBI Taxonomy" id="151549"/>
    <lineage>
        <taxon>Eukaryota</taxon>
        <taxon>Metazoa</taxon>
        <taxon>Ecdysozoa</taxon>
        <taxon>Arthropoda</taxon>
        <taxon>Hexapoda</taxon>
        <taxon>Insecta</taxon>
        <taxon>Pterygota</taxon>
        <taxon>Neoptera</taxon>
        <taxon>Endopterygota</taxon>
        <taxon>Lepidoptera</taxon>
        <taxon>Glossata</taxon>
        <taxon>Ditrysia</taxon>
        <taxon>Tineoidea</taxon>
        <taxon>Psychidae</taxon>
        <taxon>Oiketicinae</taxon>
        <taxon>Eumeta</taxon>
    </lineage>
</organism>
<name>A0A4C1XYF5_EUMVA</name>
<reference evidence="3 4" key="1">
    <citation type="journal article" date="2019" name="Commun. Biol.">
        <title>The bagworm genome reveals a unique fibroin gene that provides high tensile strength.</title>
        <authorList>
            <person name="Kono N."/>
            <person name="Nakamura H."/>
            <person name="Ohtoshi R."/>
            <person name="Tomita M."/>
            <person name="Numata K."/>
            <person name="Arakawa K."/>
        </authorList>
    </citation>
    <scope>NUCLEOTIDE SEQUENCE [LARGE SCALE GENOMIC DNA]</scope>
</reference>
<proteinExistence type="predicted"/>
<feature type="region of interest" description="Disordered" evidence="1">
    <location>
        <begin position="86"/>
        <end position="118"/>
    </location>
</feature>
<gene>
    <name evidence="3" type="ORF">EVAR_40495_1</name>
</gene>
<dbReference type="AlphaFoldDB" id="A0A4C1XYF5"/>
<keyword evidence="4" id="KW-1185">Reference proteome</keyword>
<evidence type="ECO:0000313" key="3">
    <source>
        <dbReference type="EMBL" id="GBP67724.1"/>
    </source>
</evidence>
<comment type="caution">
    <text evidence="3">The sequence shown here is derived from an EMBL/GenBank/DDBJ whole genome shotgun (WGS) entry which is preliminary data.</text>
</comment>
<keyword evidence="2" id="KW-0812">Transmembrane</keyword>
<sequence>MQQARRSPRPGAAAGSRVAGGLAPPLVLLDRLTPPGRLSGGVSNRDTDSLVPSYVFIDVINHLLAIGRVFVVVLIIDNGAIYRARESPSGSATARQPAPRPPVSRNTVEVRQSSIAYE</sequence>
<accession>A0A4C1XYF5</accession>
<feature type="compositionally biased region" description="Polar residues" evidence="1">
    <location>
        <begin position="104"/>
        <end position="118"/>
    </location>
</feature>